<dbReference type="EMBL" id="CP043641">
    <property type="protein sequence ID" value="QNE35432.1"/>
    <property type="molecule type" value="Genomic_DNA"/>
</dbReference>
<evidence type="ECO:0000313" key="3">
    <source>
        <dbReference type="Proteomes" id="UP000515511"/>
    </source>
</evidence>
<dbReference type="RefSeq" id="WP_185278592.1">
    <property type="nucleotide sequence ID" value="NZ_CP043641.1"/>
</dbReference>
<organism evidence="2 3">
    <name type="scientific">Leifsonia shinshuensis</name>
    <dbReference type="NCBI Taxonomy" id="150026"/>
    <lineage>
        <taxon>Bacteria</taxon>
        <taxon>Bacillati</taxon>
        <taxon>Actinomycetota</taxon>
        <taxon>Actinomycetes</taxon>
        <taxon>Micrococcales</taxon>
        <taxon>Microbacteriaceae</taxon>
        <taxon>Leifsonia</taxon>
    </lineage>
</organism>
<dbReference type="Gene3D" id="2.60.120.260">
    <property type="entry name" value="Galactose-binding domain-like"/>
    <property type="match status" value="1"/>
</dbReference>
<name>A0A7G6YAB7_9MICO</name>
<dbReference type="AlphaFoldDB" id="A0A7G6YAB7"/>
<dbReference type="Proteomes" id="UP000515511">
    <property type="component" value="Chromosome"/>
</dbReference>
<dbReference type="KEGG" id="lse:F1C12_10015"/>
<accession>A0A7G6YAB7</accession>
<evidence type="ECO:0000313" key="2">
    <source>
        <dbReference type="EMBL" id="QNE35432.1"/>
    </source>
</evidence>
<sequence>MIGGASAVSAAVLSSTAWSYTDVQSDKKMTPPSTGPLDTVIFGDPTSETAHGLTAISSTTVAGDLSQSARVLNPLSPAQFWGGSVTFTIKVAPTGTTYVSIKLFGGESTPDDNHDWRLQFFINGQSLGYLEQGNIDNADLRTTEERFPGRFFVHTLPLPEKLTQGKTSLQLEVKSFGSIYAYGQNAAQFFGNQTTDSRKLYRAYSHADPYFVPASDDVFGNAPTPTTRANTDAAALATIRARVLSDQQSLIYGSDHSTTDGWGMETIARGYFWKDGAGYNNPDALRATCEAIDGRYRAWKKDATVLTGSDQQWQGFGRVGLVTALLWNEQGFQSELAKSVSTGATQFVNPGFELGTAMPTGWTWITWAGPGTASRDTTEHHTGTSSLKIAAGGGPGDTLVGPSGRIQVGAGSFTYSVWVKTDAANAKAGMDAVFWDGNNVFTGGDHNIFAPAGSTGWTLVTNTITVPAGATQAEIWFRTAPGTTAYFDDLTIVAQPPAQASPVARRDAYTDMLKSSRDYWVQNFRHYSNQAQITAIGIYQANRGLSLLSPQDAWPEDQAREWAREAVGIKPWLGVLQADGSRSKPLGSNYFTTTPAGLTRELGYVGNYGEVTDWLVMLYESMTDGANPVNPTDIRDQIVKMIKARSYFRYFDIDKDGNKLGRLETEIGWRNEVYPGEIAYAERTAWDSNPLMAAVAFSDADIIGWTQEMIGDGQFAPQLDLLLTNFSARVGLNAFRLISRDLPGFQALPNSNSRLPGNWDAPNFLFTDETNGVVAVKYGEEMFYASTYWRARQGINKIARVHLVRPAENRCAIVREEIAGQVSANTYTVPDWVTWDFAINDGTGKPSFIPGGGFPPPGDAIHQALAGDVLALAKIPADIPDPTLGAAAIPGVESMLVGKAPFYKFEYGPYIIGQNTTANQTFTLKTDGKGKAELLTSGKPDKHGRQNCQRTTIELGSSVKVPAMTTVVLRIPDAASK</sequence>
<evidence type="ECO:0000256" key="1">
    <source>
        <dbReference type="SAM" id="MobiDB-lite"/>
    </source>
</evidence>
<reference evidence="3" key="1">
    <citation type="submission" date="2019-09" db="EMBL/GenBank/DDBJ databases">
        <title>Antimicrobial potential of Antarctic Bacteria.</title>
        <authorList>
            <person name="Benaud N."/>
            <person name="Edwards R.J."/>
            <person name="Ferrari B.C."/>
        </authorList>
    </citation>
    <scope>NUCLEOTIDE SEQUENCE [LARGE SCALE GENOMIC DNA]</scope>
    <source>
        <strain evidence="3">INR9</strain>
    </source>
</reference>
<protein>
    <submittedName>
        <fullName evidence="2">Tat pathway signal sequence domain protein</fullName>
    </submittedName>
</protein>
<feature type="region of interest" description="Disordered" evidence="1">
    <location>
        <begin position="370"/>
        <end position="394"/>
    </location>
</feature>
<proteinExistence type="predicted"/>
<gene>
    <name evidence="2" type="ORF">F1C12_10015</name>
</gene>